<dbReference type="Proteomes" id="UP000184471">
    <property type="component" value="Unassembled WGS sequence"/>
</dbReference>
<dbReference type="InterPro" id="IPR041664">
    <property type="entry name" value="AAA_16"/>
</dbReference>
<feature type="domain" description="Bacterial transcriptional activator" evidence="3">
    <location>
        <begin position="97"/>
        <end position="227"/>
    </location>
</feature>
<organism evidence="4 5">
    <name type="scientific">Geodermatophilus nigrescens</name>
    <dbReference type="NCBI Taxonomy" id="1070870"/>
    <lineage>
        <taxon>Bacteria</taxon>
        <taxon>Bacillati</taxon>
        <taxon>Actinomycetota</taxon>
        <taxon>Actinomycetes</taxon>
        <taxon>Geodermatophilales</taxon>
        <taxon>Geodermatophilaceae</taxon>
        <taxon>Geodermatophilus</taxon>
    </lineage>
</organism>
<dbReference type="PANTHER" id="PTHR16305">
    <property type="entry name" value="TESTICULAR SOLUBLE ADENYLYL CYCLASE"/>
    <property type="match status" value="1"/>
</dbReference>
<name>A0A1M5S4L7_9ACTN</name>
<dbReference type="GO" id="GO:0004016">
    <property type="term" value="F:adenylate cyclase activity"/>
    <property type="evidence" value="ECO:0007669"/>
    <property type="project" value="TreeGrafter"/>
</dbReference>
<protein>
    <submittedName>
        <fullName evidence="4">Transcriptional activator domain-containing protein</fullName>
    </submittedName>
</protein>
<sequence>MLVVRVLGGLALEHAGEPLEPPGSRRARELLALLAVTPGRCSRGLLAARMWPDVPEAGARTGLRGALAELRRGLGPHAAVVQAGRDDVGLDPAAVRVDLRGFRAAADAGRWAEALAWDRGTLLPGLEAEWAEEVRAEHARSLLRVLAEAAAGHEAAGRLREAAELAARRVRADPLSEQAGRELVRLLAAAGDRAAALDAGRALAERLQRELGVPPDRETAALLDGLRRARAAPAGDDAVSGPTAPALGDLAPAEFVGRDGPLAAVRAARRAPLPAMVLVRGEAGIGKTALAAVTAREAVAEGWTVLHGRCDEESIVPYCAWVEALGPVVDGLDDRAAARVVDDGGGGLVRLFPRLRRGRQGPEVTEDADTERWRLFEAVARLLAGLAARAPVLLVLEDVHWADRSTLLLLRHVLRTSQETACAVLVTARPEEAGEEALLPALLTQERRERRLTEVDLAGLSETDVGRLARRHRGGSDWSRFVRALHAETEGNPFFVREILRNLPTTPDSAPLPPAGGFDVPDGVRELLQRRLRRLDPVAQDVLTLASVVGRDVDLGTLEAVGTWAPDHLVDALDAATASGLLTEQGIGRWSFPHALVRSALSDGLSRTRRARLHARVADALERRGAAGAAEIAHHLLGAGDPASVDRAVGYARQAAAEAVAQAAYAEAAAVLRRTVDAVTAVLGADPHRLGPLLLELGEALSRAADTAAARQTFTEAAGAARAVGDPAWLGTAALGLAGPSWQGFGTVDAEVIGLLEDALAVVPPDRPALRARLQARLAVALSFARRPERVQELTAAALDAARGLGEGPVLAAALEARLWATWHPYGVAERLALADELLDVARREDAPETAAVARRWRVVALLEAGRIEEVWPETARHAEEAGRLRMPYELMYVAVFTTMRALLEGRLADAQASAEHVRTFAELRGGADAVQFGGVHALTLASLAGGLAAMADPLLGFARAYPALPAWGGAAAYALAVAGRTDEAQAEVDALWPPEERLPVDAVLLPGLVFLAMAVTALGDRERAAHLYRLLEPLAGRTVVLGAGGAVWGTTDARLAELAETAGRPGAAAAHRAAARAALRALGADPELFARSAHAVPTVH</sequence>
<dbReference type="SUPFAM" id="SSF48452">
    <property type="entry name" value="TPR-like"/>
    <property type="match status" value="1"/>
</dbReference>
<dbReference type="EMBL" id="FQVX01000007">
    <property type="protein sequence ID" value="SHH33426.1"/>
    <property type="molecule type" value="Genomic_DNA"/>
</dbReference>
<keyword evidence="2" id="KW-0067">ATP-binding</keyword>
<dbReference type="STRING" id="1070870.SAMN05444351_4567"/>
<dbReference type="SMART" id="SM01043">
    <property type="entry name" value="BTAD"/>
    <property type="match status" value="1"/>
</dbReference>
<keyword evidence="1" id="KW-0547">Nucleotide-binding</keyword>
<keyword evidence="5" id="KW-1185">Reference proteome</keyword>
<reference evidence="4 5" key="1">
    <citation type="submission" date="2016-11" db="EMBL/GenBank/DDBJ databases">
        <authorList>
            <person name="Jaros S."/>
            <person name="Januszkiewicz K."/>
            <person name="Wedrychowicz H."/>
        </authorList>
    </citation>
    <scope>NUCLEOTIDE SEQUENCE [LARGE SCALE GENOMIC DNA]</scope>
    <source>
        <strain evidence="4 5">DSM 45408</strain>
    </source>
</reference>
<proteinExistence type="predicted"/>
<dbReference type="PANTHER" id="PTHR16305:SF35">
    <property type="entry name" value="TRANSCRIPTIONAL ACTIVATOR DOMAIN"/>
    <property type="match status" value="1"/>
</dbReference>
<dbReference type="InterPro" id="IPR005158">
    <property type="entry name" value="BTAD"/>
</dbReference>
<evidence type="ECO:0000313" key="4">
    <source>
        <dbReference type="EMBL" id="SHH33426.1"/>
    </source>
</evidence>
<dbReference type="Gene3D" id="1.25.40.10">
    <property type="entry name" value="Tetratricopeptide repeat domain"/>
    <property type="match status" value="1"/>
</dbReference>
<evidence type="ECO:0000256" key="2">
    <source>
        <dbReference type="ARBA" id="ARBA00022840"/>
    </source>
</evidence>
<dbReference type="InterPro" id="IPR036388">
    <property type="entry name" value="WH-like_DNA-bd_sf"/>
</dbReference>
<evidence type="ECO:0000256" key="1">
    <source>
        <dbReference type="ARBA" id="ARBA00022741"/>
    </source>
</evidence>
<dbReference type="Gene3D" id="3.40.50.300">
    <property type="entry name" value="P-loop containing nucleotide triphosphate hydrolases"/>
    <property type="match status" value="1"/>
</dbReference>
<evidence type="ECO:0000313" key="5">
    <source>
        <dbReference type="Proteomes" id="UP000184471"/>
    </source>
</evidence>
<dbReference type="RefSeq" id="WP_073422679.1">
    <property type="nucleotide sequence ID" value="NZ_FQVX01000007.1"/>
</dbReference>
<accession>A0A1M5S4L7</accession>
<evidence type="ECO:0000259" key="3">
    <source>
        <dbReference type="SMART" id="SM01043"/>
    </source>
</evidence>
<gene>
    <name evidence="4" type="ORF">SAMN05444351_4567</name>
</gene>
<dbReference type="SUPFAM" id="SSF52540">
    <property type="entry name" value="P-loop containing nucleoside triphosphate hydrolases"/>
    <property type="match status" value="1"/>
</dbReference>
<dbReference type="GO" id="GO:0005524">
    <property type="term" value="F:ATP binding"/>
    <property type="evidence" value="ECO:0007669"/>
    <property type="project" value="UniProtKB-KW"/>
</dbReference>
<dbReference type="Gene3D" id="1.10.10.10">
    <property type="entry name" value="Winged helix-like DNA-binding domain superfamily/Winged helix DNA-binding domain"/>
    <property type="match status" value="1"/>
</dbReference>
<dbReference type="OrthoDB" id="3543649at2"/>
<dbReference type="InterPro" id="IPR027417">
    <property type="entry name" value="P-loop_NTPase"/>
</dbReference>
<dbReference type="AlphaFoldDB" id="A0A1M5S4L7"/>
<dbReference type="GO" id="GO:0005737">
    <property type="term" value="C:cytoplasm"/>
    <property type="evidence" value="ECO:0007669"/>
    <property type="project" value="TreeGrafter"/>
</dbReference>
<dbReference type="Pfam" id="PF13191">
    <property type="entry name" value="AAA_16"/>
    <property type="match status" value="1"/>
</dbReference>
<dbReference type="InterPro" id="IPR011990">
    <property type="entry name" value="TPR-like_helical_dom_sf"/>
</dbReference>
<dbReference type="Pfam" id="PF03704">
    <property type="entry name" value="BTAD"/>
    <property type="match status" value="1"/>
</dbReference>